<dbReference type="Proteomes" id="UP000271974">
    <property type="component" value="Unassembled WGS sequence"/>
</dbReference>
<keyword evidence="1" id="KW-0472">Membrane</keyword>
<comment type="caution">
    <text evidence="2">The sequence shown here is derived from an EMBL/GenBank/DDBJ whole genome shotgun (WGS) entry which is preliminary data.</text>
</comment>
<organism evidence="2 3">
    <name type="scientific">Elysia chlorotica</name>
    <name type="common">Eastern emerald elysia</name>
    <name type="synonym">Sea slug</name>
    <dbReference type="NCBI Taxonomy" id="188477"/>
    <lineage>
        <taxon>Eukaryota</taxon>
        <taxon>Metazoa</taxon>
        <taxon>Spiralia</taxon>
        <taxon>Lophotrochozoa</taxon>
        <taxon>Mollusca</taxon>
        <taxon>Gastropoda</taxon>
        <taxon>Heterobranchia</taxon>
        <taxon>Euthyneura</taxon>
        <taxon>Panpulmonata</taxon>
        <taxon>Sacoglossa</taxon>
        <taxon>Placobranchoidea</taxon>
        <taxon>Plakobranchidae</taxon>
        <taxon>Elysia</taxon>
    </lineage>
</organism>
<evidence type="ECO:0000313" key="2">
    <source>
        <dbReference type="EMBL" id="RUS74289.1"/>
    </source>
</evidence>
<reference evidence="2 3" key="1">
    <citation type="submission" date="2019-01" db="EMBL/GenBank/DDBJ databases">
        <title>A draft genome assembly of the solar-powered sea slug Elysia chlorotica.</title>
        <authorList>
            <person name="Cai H."/>
            <person name="Li Q."/>
            <person name="Fang X."/>
            <person name="Li J."/>
            <person name="Curtis N.E."/>
            <person name="Altenburger A."/>
            <person name="Shibata T."/>
            <person name="Feng M."/>
            <person name="Maeda T."/>
            <person name="Schwartz J.A."/>
            <person name="Shigenobu S."/>
            <person name="Lundholm N."/>
            <person name="Nishiyama T."/>
            <person name="Yang H."/>
            <person name="Hasebe M."/>
            <person name="Li S."/>
            <person name="Pierce S.K."/>
            <person name="Wang J."/>
        </authorList>
    </citation>
    <scope>NUCLEOTIDE SEQUENCE [LARGE SCALE GENOMIC DNA]</scope>
    <source>
        <strain evidence="2">EC2010</strain>
        <tissue evidence="2">Whole organism of an adult</tissue>
    </source>
</reference>
<gene>
    <name evidence="2" type="ORF">EGW08_017964</name>
</gene>
<evidence type="ECO:0000313" key="3">
    <source>
        <dbReference type="Proteomes" id="UP000271974"/>
    </source>
</evidence>
<accession>A0A433SY91</accession>
<keyword evidence="1" id="KW-1133">Transmembrane helix</keyword>
<proteinExistence type="predicted"/>
<evidence type="ECO:0000256" key="1">
    <source>
        <dbReference type="SAM" id="Phobius"/>
    </source>
</evidence>
<feature type="transmembrane region" description="Helical" evidence="1">
    <location>
        <begin position="21"/>
        <end position="42"/>
    </location>
</feature>
<dbReference type="EMBL" id="RQTK01000847">
    <property type="protein sequence ID" value="RUS74289.1"/>
    <property type="molecule type" value="Genomic_DNA"/>
</dbReference>
<protein>
    <submittedName>
        <fullName evidence="2">Uncharacterized protein</fullName>
    </submittedName>
</protein>
<keyword evidence="1" id="KW-0812">Transmembrane</keyword>
<dbReference type="AlphaFoldDB" id="A0A433SY91"/>
<name>A0A433SY91_ELYCH</name>
<sequence length="105" mass="12910">MINSKEYFYVFSRFFFFYFEKTLFAATTIFFLNLFFFLNIQIDGYVVKLMLECEYFLEIKKNSPYSICILHFFFSVNLDSFKMLKRKGKKSRHYFFALLKLYFAT</sequence>
<keyword evidence="3" id="KW-1185">Reference proteome</keyword>